<gene>
    <name evidence="1" type="ORF">Cba03nite_40710</name>
</gene>
<dbReference type="AlphaFoldDB" id="A0A8J3NJ39"/>
<comment type="caution">
    <text evidence="1">The sequence shown here is derived from an EMBL/GenBank/DDBJ whole genome shotgun (WGS) entry which is preliminary data.</text>
</comment>
<dbReference type="RefSeq" id="WP_203748420.1">
    <property type="nucleotide sequence ID" value="NZ_BONF01000024.1"/>
</dbReference>
<evidence type="ECO:0000313" key="2">
    <source>
        <dbReference type="Proteomes" id="UP000601223"/>
    </source>
</evidence>
<protein>
    <recommendedName>
        <fullName evidence="3">Carboxypeptidase regulatory-like domain-containing protein</fullName>
    </recommendedName>
</protein>
<dbReference type="EMBL" id="BONF01000024">
    <property type="protein sequence ID" value="GIF82722.1"/>
    <property type="molecule type" value="Genomic_DNA"/>
</dbReference>
<organism evidence="1 2">
    <name type="scientific">Catellatospora bangladeshensis</name>
    <dbReference type="NCBI Taxonomy" id="310355"/>
    <lineage>
        <taxon>Bacteria</taxon>
        <taxon>Bacillati</taxon>
        <taxon>Actinomycetota</taxon>
        <taxon>Actinomycetes</taxon>
        <taxon>Micromonosporales</taxon>
        <taxon>Micromonosporaceae</taxon>
        <taxon>Catellatospora</taxon>
    </lineage>
</organism>
<accession>A0A8J3NJ39</accession>
<proteinExistence type="predicted"/>
<reference evidence="1 2" key="1">
    <citation type="submission" date="2021-01" db="EMBL/GenBank/DDBJ databases">
        <title>Whole genome shotgun sequence of Catellatospora bangladeshensis NBRC 107357.</title>
        <authorList>
            <person name="Komaki H."/>
            <person name="Tamura T."/>
        </authorList>
    </citation>
    <scope>NUCLEOTIDE SEQUENCE [LARGE SCALE GENOMIC DNA]</scope>
    <source>
        <strain evidence="1 2">NBRC 107357</strain>
    </source>
</reference>
<dbReference type="SUPFAM" id="SSF117074">
    <property type="entry name" value="Hypothetical protein PA1324"/>
    <property type="match status" value="1"/>
</dbReference>
<name>A0A8J3NJ39_9ACTN</name>
<evidence type="ECO:0000313" key="1">
    <source>
        <dbReference type="EMBL" id="GIF82722.1"/>
    </source>
</evidence>
<keyword evidence="2" id="KW-1185">Reference proteome</keyword>
<evidence type="ECO:0008006" key="3">
    <source>
        <dbReference type="Google" id="ProtNLM"/>
    </source>
</evidence>
<dbReference type="Proteomes" id="UP000601223">
    <property type="component" value="Unassembled WGS sequence"/>
</dbReference>
<sequence length="161" mass="16873">MSDPDGLLDDLDADILDALARTWAAVDPPPADLDERVSFALRLADLDVEAARLQHDALVGSGARAAEQARTITFDCDLLSLMVSVLPGDDGVRVDGWLAPPAPLRVELRTAAAGPDGQDVVHTTQADQAGRFVFTGIPHGLAQLLVHGAGLRTVVTPGIVL</sequence>